<comment type="caution">
    <text evidence="3">The sequence shown here is derived from an EMBL/GenBank/DDBJ whole genome shotgun (WGS) entry which is preliminary data.</text>
</comment>
<reference evidence="3 4" key="1">
    <citation type="submission" date="2020-08" db="EMBL/GenBank/DDBJ databases">
        <title>Genomic Encyclopedia of Type Strains, Phase III (KMG-III): the genomes of soil and plant-associated and newly described type strains.</title>
        <authorList>
            <person name="Whitman W."/>
        </authorList>
    </citation>
    <scope>NUCLEOTIDE SEQUENCE [LARGE SCALE GENOMIC DNA]</scope>
    <source>
        <strain evidence="3 4">CECT 5885</strain>
    </source>
</reference>
<dbReference type="SUPFAM" id="SSF54975">
    <property type="entry name" value="Acylphosphatase/BLUF domain-like"/>
    <property type="match status" value="1"/>
</dbReference>
<evidence type="ECO:0000313" key="3">
    <source>
        <dbReference type="EMBL" id="MBB3107213.1"/>
    </source>
</evidence>
<dbReference type="InterPro" id="IPR007024">
    <property type="entry name" value="BLUF_domain"/>
</dbReference>
<dbReference type="RefSeq" id="WP_183620641.1">
    <property type="nucleotide sequence ID" value="NZ_CAJHAH010000003.1"/>
</dbReference>
<dbReference type="SMART" id="SM01034">
    <property type="entry name" value="BLUF"/>
    <property type="match status" value="1"/>
</dbReference>
<proteinExistence type="predicted"/>
<organism evidence="3 4">
    <name type="scientific">Psychrobacter luti</name>
    <dbReference type="NCBI Taxonomy" id="198481"/>
    <lineage>
        <taxon>Bacteria</taxon>
        <taxon>Pseudomonadati</taxon>
        <taxon>Pseudomonadota</taxon>
        <taxon>Gammaproteobacteria</taxon>
        <taxon>Moraxellales</taxon>
        <taxon>Moraxellaceae</taxon>
        <taxon>Psychrobacter</taxon>
    </lineage>
</organism>
<dbReference type="Gene3D" id="3.30.70.100">
    <property type="match status" value="1"/>
</dbReference>
<keyword evidence="1" id="KW-1133">Transmembrane helix</keyword>
<feature type="domain" description="BLUF" evidence="2">
    <location>
        <begin position="15"/>
        <end position="108"/>
    </location>
</feature>
<keyword evidence="4" id="KW-1185">Reference proteome</keyword>
<dbReference type="Proteomes" id="UP000588111">
    <property type="component" value="Unassembled WGS sequence"/>
</dbReference>
<dbReference type="EMBL" id="JACHXL010000003">
    <property type="protein sequence ID" value="MBB3107213.1"/>
    <property type="molecule type" value="Genomic_DNA"/>
</dbReference>
<accession>A0A839TI71</accession>
<evidence type="ECO:0000313" key="4">
    <source>
        <dbReference type="Proteomes" id="UP000588111"/>
    </source>
</evidence>
<feature type="transmembrane region" description="Helical" evidence="1">
    <location>
        <begin position="181"/>
        <end position="202"/>
    </location>
</feature>
<name>A0A839TI71_9GAMM</name>
<dbReference type="GO" id="GO:0009882">
    <property type="term" value="F:blue light photoreceptor activity"/>
    <property type="evidence" value="ECO:0007669"/>
    <property type="project" value="InterPro"/>
</dbReference>
<evidence type="ECO:0000256" key="1">
    <source>
        <dbReference type="SAM" id="Phobius"/>
    </source>
</evidence>
<dbReference type="PROSITE" id="PS50925">
    <property type="entry name" value="BLUF"/>
    <property type="match status" value="1"/>
</dbReference>
<dbReference type="InterPro" id="IPR036046">
    <property type="entry name" value="Acylphosphatase-like_dom_sf"/>
</dbReference>
<dbReference type="AlphaFoldDB" id="A0A839TI71"/>
<dbReference type="Pfam" id="PF04940">
    <property type="entry name" value="BLUF"/>
    <property type="match status" value="1"/>
</dbReference>
<keyword evidence="1" id="KW-0812">Transmembrane</keyword>
<sequence>MSTVNDSTNPVTPDLCQLVYLSHITSTGLASASTLNDIAEVAIKLNKADNITGILCYGNGYFFQCVEGSEQALTNLKNRLLVDDRHKDLKILDFSSITERRFAGWSLRSITLERWMVNEPKLKAFMPFKPNTWGANEWQRFLDILQGYYEEQEKSGELDTQPIKYNTLGVTLGKVVGQHQAFFLIQTILGGLIVLALLWLMLADKFW</sequence>
<protein>
    <recommendedName>
        <fullName evidence="2">BLUF domain-containing protein</fullName>
    </recommendedName>
</protein>
<dbReference type="GO" id="GO:0071949">
    <property type="term" value="F:FAD binding"/>
    <property type="evidence" value="ECO:0007669"/>
    <property type="project" value="InterPro"/>
</dbReference>
<evidence type="ECO:0000259" key="2">
    <source>
        <dbReference type="PROSITE" id="PS50925"/>
    </source>
</evidence>
<gene>
    <name evidence="3" type="ORF">FHS24_001730</name>
</gene>
<keyword evidence="1" id="KW-0472">Membrane</keyword>